<dbReference type="Pfam" id="PF02272">
    <property type="entry name" value="DHHA1"/>
    <property type="match status" value="1"/>
</dbReference>
<dbReference type="Gene3D" id="3.10.310.30">
    <property type="match status" value="1"/>
</dbReference>
<dbReference type="AlphaFoldDB" id="A0A1J0LTG1"/>
<evidence type="ECO:0000313" key="6">
    <source>
        <dbReference type="Proteomes" id="UP000831120"/>
    </source>
</evidence>
<feature type="domain" description="DDH" evidence="1">
    <location>
        <begin position="31"/>
        <end position="165"/>
    </location>
</feature>
<keyword evidence="6" id="KW-1185">Reference proteome</keyword>
<dbReference type="PANTHER" id="PTHR47618">
    <property type="entry name" value="BIFUNCTIONAL OLIGORIBONUCLEASE AND PAP PHOSPHATASE NRNA"/>
    <property type="match status" value="1"/>
</dbReference>
<dbReference type="Gene3D" id="3.90.1640.10">
    <property type="entry name" value="inorganic pyrophosphatase (n-terminal core)"/>
    <property type="match status" value="1"/>
</dbReference>
<evidence type="ECO:0000313" key="3">
    <source>
        <dbReference type="EMBL" id="APD08727.1"/>
    </source>
</evidence>
<reference evidence="3" key="2">
    <citation type="journal article" date="2017" name="Stand. Genomic Sci.">
        <title>Complete genome sequence of Thermus brockianus GE-1 reveals key enzymes of xylan/xylose metabolism.</title>
        <authorList>
            <person name="Schaefers C."/>
            <person name="Blank S."/>
            <person name="Wiebusch S."/>
            <person name="Elleuche S."/>
            <person name="Antranikian G."/>
        </authorList>
    </citation>
    <scope>NUCLEOTIDE SEQUENCE</scope>
    <source>
        <strain evidence="3">GE-1</strain>
    </source>
</reference>
<dbReference type="InterPro" id="IPR001667">
    <property type="entry name" value="DDH_dom"/>
</dbReference>
<reference evidence="5" key="1">
    <citation type="submission" date="2016-06" db="EMBL/GenBank/DDBJ databases">
        <title>Whole genome sequencing of Thermus brockianus strain GE-1.</title>
        <authorList>
            <person name="Schaefers C."/>
            <person name="Blank S."/>
            <person name="Wiebusch S."/>
            <person name="Elleuche S."/>
            <person name="Antranikian G."/>
        </authorList>
    </citation>
    <scope>NUCLEOTIDE SEQUENCE [LARGE SCALE GENOMIC DNA]</scope>
    <source>
        <strain evidence="5">GE-1</strain>
    </source>
</reference>
<dbReference type="PANTHER" id="PTHR47618:SF1">
    <property type="entry name" value="BIFUNCTIONAL OLIGORIBONUCLEASE AND PAP PHOSPHATASE NRNA"/>
    <property type="match status" value="1"/>
</dbReference>
<gene>
    <name evidence="4" type="primary">nrnA</name>
    <name evidence="3" type="ORF">A0O31_00526</name>
    <name evidence="4" type="ORF">TbrSNM41_06440</name>
</gene>
<dbReference type="InterPro" id="IPR038763">
    <property type="entry name" value="DHH_sf"/>
</dbReference>
<evidence type="ECO:0000259" key="2">
    <source>
        <dbReference type="Pfam" id="PF02272"/>
    </source>
</evidence>
<dbReference type="InterPro" id="IPR003156">
    <property type="entry name" value="DHHA1_dom"/>
</dbReference>
<dbReference type="Proteomes" id="UP000182993">
    <property type="component" value="Chromosome"/>
</dbReference>
<reference evidence="4 6" key="3">
    <citation type="journal article" date="2022" name="Microbiol. Resour. Announc.">
        <title>Complete Genome Sequences of Thermus Strains Isolated from Senami Hot Spring in Japan.</title>
        <authorList>
            <person name="Miyazaki K."/>
        </authorList>
    </citation>
    <scope>NUCLEOTIDE SEQUENCE [LARGE SCALE GENOMIC DNA]</scope>
    <source>
        <strain evidence="4 6">SNM4-1</strain>
    </source>
</reference>
<feature type="domain" description="DHHA1" evidence="2">
    <location>
        <begin position="239"/>
        <end position="319"/>
    </location>
</feature>
<proteinExistence type="predicted"/>
<dbReference type="STRING" id="56956.A0O31_00526"/>
<dbReference type="KEGG" id="tbc:A0O31_00526"/>
<name>A0A1J0LTG1_THEBO</name>
<evidence type="ECO:0000259" key="1">
    <source>
        <dbReference type="Pfam" id="PF01368"/>
    </source>
</evidence>
<accession>A0A1J0LTG1</accession>
<dbReference type="InterPro" id="IPR051319">
    <property type="entry name" value="Oligoribo/pAp-PDE_c-di-AMP_PDE"/>
</dbReference>
<dbReference type="EMBL" id="AP025593">
    <property type="protein sequence ID" value="BDG15910.1"/>
    <property type="molecule type" value="Genomic_DNA"/>
</dbReference>
<dbReference type="GO" id="GO:0003676">
    <property type="term" value="F:nucleic acid binding"/>
    <property type="evidence" value="ECO:0007669"/>
    <property type="project" value="InterPro"/>
</dbReference>
<protein>
    <submittedName>
        <fullName evidence="4">Bifunctional oligoribonuclease and PAP phosphatase NrnA</fullName>
    </submittedName>
    <submittedName>
        <fullName evidence="3">Exopolyphosphatase</fullName>
    </submittedName>
</protein>
<dbReference type="Pfam" id="PF01368">
    <property type="entry name" value="DHH"/>
    <property type="match status" value="1"/>
</dbReference>
<dbReference type="SUPFAM" id="SSF64182">
    <property type="entry name" value="DHH phosphoesterases"/>
    <property type="match status" value="1"/>
</dbReference>
<evidence type="ECO:0000313" key="5">
    <source>
        <dbReference type="Proteomes" id="UP000182993"/>
    </source>
</evidence>
<evidence type="ECO:0000313" key="4">
    <source>
        <dbReference type="EMBL" id="BDG15910.1"/>
    </source>
</evidence>
<organism evidence="3 5">
    <name type="scientific">Thermus brockianus</name>
    <dbReference type="NCBI Taxonomy" id="56956"/>
    <lineage>
        <taxon>Bacteria</taxon>
        <taxon>Thermotogati</taxon>
        <taxon>Deinococcota</taxon>
        <taxon>Deinococci</taxon>
        <taxon>Thermales</taxon>
        <taxon>Thermaceae</taxon>
        <taxon>Thermus</taxon>
    </lineage>
</organism>
<dbReference type="Proteomes" id="UP000831120">
    <property type="component" value="Chromosome"/>
</dbReference>
<dbReference type="EMBL" id="CP016312">
    <property type="protein sequence ID" value="APD08727.1"/>
    <property type="molecule type" value="Genomic_DNA"/>
</dbReference>
<sequence>MGFVDGNAPDPKYWEKMRLVAEVLKAVEGPIYIATHVDPDGDAIGSSLGLYRALKALGKDARWVAEPPRFLRFLPKEEEYSDPVEKLPPGATLVALDSAEPSRVVGVPVEGFVINIDHHGTNPRFGHLHVVDPSKAATAQMVKDLIDLLGVAWTEEIATPVLTGILTDTGNFRFANTTPEVLRVAAELVGYGVRLAELTDRLQFRPPSYFRLMGQVLSTVAFHFGGLLVTAHLPEEAKREEEDSDDFVGLIRYVEGSVVSVFLRRREEGVKVSIRSRGGVSAQNIALKLGGGGHVPAAGATLKGVDLDRAYELVLEAVQEELRRAGYL</sequence>